<comment type="caution">
    <text evidence="3">The sequence shown here is derived from an EMBL/GenBank/DDBJ whole genome shotgun (WGS) entry which is preliminary data.</text>
</comment>
<evidence type="ECO:0000259" key="2">
    <source>
        <dbReference type="Pfam" id="PF06985"/>
    </source>
</evidence>
<protein>
    <submittedName>
        <fullName evidence="3">Heterokaryon incompatibility protein-domain-containing protein</fullName>
    </submittedName>
</protein>
<reference evidence="3" key="2">
    <citation type="submission" date="2023-06" db="EMBL/GenBank/DDBJ databases">
        <authorList>
            <consortium name="Lawrence Berkeley National Laboratory"/>
            <person name="Haridas S."/>
            <person name="Hensen N."/>
            <person name="Bonometti L."/>
            <person name="Westerberg I."/>
            <person name="Brannstrom I.O."/>
            <person name="Guillou S."/>
            <person name="Cros-Aarteil S."/>
            <person name="Calhoun S."/>
            <person name="Kuo A."/>
            <person name="Mondo S."/>
            <person name="Pangilinan J."/>
            <person name="Riley R."/>
            <person name="Labutti K."/>
            <person name="Andreopoulos B."/>
            <person name="Lipzen A."/>
            <person name="Chen C."/>
            <person name="Yanf M."/>
            <person name="Daum C."/>
            <person name="Ng V."/>
            <person name="Clum A."/>
            <person name="Steindorff A."/>
            <person name="Ohm R."/>
            <person name="Martin F."/>
            <person name="Silar P."/>
            <person name="Natvig D."/>
            <person name="Lalanne C."/>
            <person name="Gautier V."/>
            <person name="Ament-Velasquez S.L."/>
            <person name="Kruys A."/>
            <person name="Hutchinson M.I."/>
            <person name="Powell A.J."/>
            <person name="Barry K."/>
            <person name="Miller A.N."/>
            <person name="Grigoriev I.V."/>
            <person name="Debuchy R."/>
            <person name="Gladieux P."/>
            <person name="Thoren M.H."/>
            <person name="Johannesson H."/>
        </authorList>
    </citation>
    <scope>NUCLEOTIDE SEQUENCE</scope>
    <source>
        <strain evidence="3">CBS 560.94</strain>
    </source>
</reference>
<reference evidence="3" key="1">
    <citation type="journal article" date="2023" name="Mol. Phylogenet. Evol.">
        <title>Genome-scale phylogeny and comparative genomics of the fungal order Sordariales.</title>
        <authorList>
            <person name="Hensen N."/>
            <person name="Bonometti L."/>
            <person name="Westerberg I."/>
            <person name="Brannstrom I.O."/>
            <person name="Guillou S."/>
            <person name="Cros-Aarteil S."/>
            <person name="Calhoun S."/>
            <person name="Haridas S."/>
            <person name="Kuo A."/>
            <person name="Mondo S."/>
            <person name="Pangilinan J."/>
            <person name="Riley R."/>
            <person name="LaButti K."/>
            <person name="Andreopoulos B."/>
            <person name="Lipzen A."/>
            <person name="Chen C."/>
            <person name="Yan M."/>
            <person name="Daum C."/>
            <person name="Ng V."/>
            <person name="Clum A."/>
            <person name="Steindorff A."/>
            <person name="Ohm R.A."/>
            <person name="Martin F."/>
            <person name="Silar P."/>
            <person name="Natvig D.O."/>
            <person name="Lalanne C."/>
            <person name="Gautier V."/>
            <person name="Ament-Velasquez S.L."/>
            <person name="Kruys A."/>
            <person name="Hutchinson M.I."/>
            <person name="Powell A.J."/>
            <person name="Barry K."/>
            <person name="Miller A.N."/>
            <person name="Grigoriev I.V."/>
            <person name="Debuchy R."/>
            <person name="Gladieux P."/>
            <person name="Hiltunen Thoren M."/>
            <person name="Johannesson H."/>
        </authorList>
    </citation>
    <scope>NUCLEOTIDE SEQUENCE</scope>
    <source>
        <strain evidence="3">CBS 560.94</strain>
    </source>
</reference>
<gene>
    <name evidence="3" type="ORF">B0H65DRAFT_336359</name>
</gene>
<sequence length="825" mass="95132">MDNQHAPKLGLNQLCDQVASLCFETSSTKQTMDDQHPPKLGLNQLCETCVDNIFPKDREWQWLKEGFDDKPEEEKLIGPFTLKRLLEAVKTGCHFCTIVSESIRQMEDLLRPRGYGDLWGTQERYFLLPHCDSRSYAWFEIDFKLGMKVQYQNFSIDVSPATVLNQDDSYQYSHFRYGKMVQNQSYTNLSEQTFDQVRQWLQTCQQTHTMCNTRSGSEPQLGRPPVRFIDLGVDATHPVRLVDRQLTGDDKPVYITLSYRWTAEIEMSQTTQANKHIHYDAIPVSRWPQVYKDTASIARRLGVRYIWIDALCIIQGDHKDWSEQSQMMDMVYTNGFLNLAAILGEESPGLECYRNPLSIMPCVVTRVSSKGNGAGETSHWMLKMDDSFEYSVPYAPLYKRGWTLQERALSTRTLHCGKQLYWECMASTAPESFPSLHFQDRKMLISTWGNPVQCLKSVLSDDGFFRTFGSEKDPRPQPPIHSRHLRRHRQPGLDSHKTVVNIWNDVVEAFSAMSLTKPSDKLVALRGIVNRLQGQLEDAEVVSQYASGLWKIGIFFEQQLCWWMSERYAPPRPELDHDLAKHFPSWSWAACGNRLSFPTIMESRETRRLAKLESLHGTDDNTTDPLGPARIVLRGALIPFINAEKILTDGLRQPVVSWTEENPLKESSMWIRFEAMYPDKPIDAEAKKKKLKLLPLYYDYYHGVCTMEGHVYGLLLDCVGTHDGRSLYRRFGMFMSDRTTAREFDGLEDLFSLDKAIKSGKLFGPREVTLADLDKVIEVDGSDELNYENRWIDWIFDIAEEEEAVDGIPKELYEKLLKEPQICLI</sequence>
<dbReference type="PANTHER" id="PTHR33112:SF10">
    <property type="entry name" value="TOL"/>
    <property type="match status" value="1"/>
</dbReference>
<dbReference type="Pfam" id="PF06985">
    <property type="entry name" value="HET"/>
    <property type="match status" value="1"/>
</dbReference>
<dbReference type="AlphaFoldDB" id="A0AAE0J0X0"/>
<feature type="region of interest" description="Disordered" evidence="1">
    <location>
        <begin position="468"/>
        <end position="490"/>
    </location>
</feature>
<dbReference type="EMBL" id="JAUEPP010000009">
    <property type="protein sequence ID" value="KAK3334888.1"/>
    <property type="molecule type" value="Genomic_DNA"/>
</dbReference>
<dbReference type="GeneID" id="87860726"/>
<dbReference type="RefSeq" id="XP_062677054.1">
    <property type="nucleotide sequence ID" value="XM_062823572.1"/>
</dbReference>
<evidence type="ECO:0000313" key="4">
    <source>
        <dbReference type="Proteomes" id="UP001278500"/>
    </source>
</evidence>
<organism evidence="3 4">
    <name type="scientific">Neurospora tetraspora</name>
    <dbReference type="NCBI Taxonomy" id="94610"/>
    <lineage>
        <taxon>Eukaryota</taxon>
        <taxon>Fungi</taxon>
        <taxon>Dikarya</taxon>
        <taxon>Ascomycota</taxon>
        <taxon>Pezizomycotina</taxon>
        <taxon>Sordariomycetes</taxon>
        <taxon>Sordariomycetidae</taxon>
        <taxon>Sordariales</taxon>
        <taxon>Sordariaceae</taxon>
        <taxon>Neurospora</taxon>
    </lineage>
</organism>
<keyword evidence="4" id="KW-1185">Reference proteome</keyword>
<feature type="domain" description="Heterokaryon incompatibility" evidence="2">
    <location>
        <begin position="254"/>
        <end position="406"/>
    </location>
</feature>
<evidence type="ECO:0000256" key="1">
    <source>
        <dbReference type="SAM" id="MobiDB-lite"/>
    </source>
</evidence>
<proteinExistence type="predicted"/>
<dbReference type="PANTHER" id="PTHR33112">
    <property type="entry name" value="DOMAIN PROTEIN, PUTATIVE-RELATED"/>
    <property type="match status" value="1"/>
</dbReference>
<accession>A0AAE0J0X0</accession>
<evidence type="ECO:0000313" key="3">
    <source>
        <dbReference type="EMBL" id="KAK3334888.1"/>
    </source>
</evidence>
<feature type="compositionally biased region" description="Basic residues" evidence="1">
    <location>
        <begin position="481"/>
        <end position="490"/>
    </location>
</feature>
<dbReference type="InterPro" id="IPR010730">
    <property type="entry name" value="HET"/>
</dbReference>
<name>A0AAE0J0X0_9PEZI</name>
<dbReference type="Proteomes" id="UP001278500">
    <property type="component" value="Unassembled WGS sequence"/>
</dbReference>